<comment type="caution">
    <text evidence="2">The sequence shown here is derived from an EMBL/GenBank/DDBJ whole genome shotgun (WGS) entry which is preliminary data.</text>
</comment>
<sequence>MYPVLFDHFKKQFAYLRSTTEMAQLVLHLRDNMHHCPGHVFRIQITRYSIQQKSQKDLAKCCIKEIEKPLVDRNCGIPTTKLPIQAPQTIQGAARPAAAETLEQRRMVRNPAVPTQYTAATGCSYPRRNASCKNEREDNEVVEGSNGLQPKPPQYIPRKVTAAQGGSGSQWY</sequence>
<organism evidence="2 3">
    <name type="scientific">Rubus argutus</name>
    <name type="common">Southern blackberry</name>
    <dbReference type="NCBI Taxonomy" id="59490"/>
    <lineage>
        <taxon>Eukaryota</taxon>
        <taxon>Viridiplantae</taxon>
        <taxon>Streptophyta</taxon>
        <taxon>Embryophyta</taxon>
        <taxon>Tracheophyta</taxon>
        <taxon>Spermatophyta</taxon>
        <taxon>Magnoliopsida</taxon>
        <taxon>eudicotyledons</taxon>
        <taxon>Gunneridae</taxon>
        <taxon>Pentapetalae</taxon>
        <taxon>rosids</taxon>
        <taxon>fabids</taxon>
        <taxon>Rosales</taxon>
        <taxon>Rosaceae</taxon>
        <taxon>Rosoideae</taxon>
        <taxon>Rosoideae incertae sedis</taxon>
        <taxon>Rubus</taxon>
    </lineage>
</organism>
<name>A0AAW1XBF3_RUBAR</name>
<dbReference type="Proteomes" id="UP001457282">
    <property type="component" value="Unassembled WGS sequence"/>
</dbReference>
<evidence type="ECO:0000313" key="3">
    <source>
        <dbReference type="Proteomes" id="UP001457282"/>
    </source>
</evidence>
<evidence type="ECO:0000313" key="2">
    <source>
        <dbReference type="EMBL" id="KAK9933509.1"/>
    </source>
</evidence>
<proteinExistence type="predicted"/>
<evidence type="ECO:0000256" key="1">
    <source>
        <dbReference type="SAM" id="MobiDB-lite"/>
    </source>
</evidence>
<dbReference type="AlphaFoldDB" id="A0AAW1XBF3"/>
<dbReference type="EMBL" id="JBEDUW010000004">
    <property type="protein sequence ID" value="KAK9933509.1"/>
    <property type="molecule type" value="Genomic_DNA"/>
</dbReference>
<feature type="region of interest" description="Disordered" evidence="1">
    <location>
        <begin position="128"/>
        <end position="172"/>
    </location>
</feature>
<reference evidence="2 3" key="1">
    <citation type="journal article" date="2023" name="G3 (Bethesda)">
        <title>A chromosome-length genome assembly and annotation of blackberry (Rubus argutus, cv. 'Hillquist').</title>
        <authorList>
            <person name="Bruna T."/>
            <person name="Aryal R."/>
            <person name="Dudchenko O."/>
            <person name="Sargent D.J."/>
            <person name="Mead D."/>
            <person name="Buti M."/>
            <person name="Cavallini A."/>
            <person name="Hytonen T."/>
            <person name="Andres J."/>
            <person name="Pham M."/>
            <person name="Weisz D."/>
            <person name="Mascagni F."/>
            <person name="Usai G."/>
            <person name="Natali L."/>
            <person name="Bassil N."/>
            <person name="Fernandez G.E."/>
            <person name="Lomsadze A."/>
            <person name="Armour M."/>
            <person name="Olukolu B."/>
            <person name="Poorten T."/>
            <person name="Britton C."/>
            <person name="Davik J."/>
            <person name="Ashrafi H."/>
            <person name="Aiden E.L."/>
            <person name="Borodovsky M."/>
            <person name="Worthington M."/>
        </authorList>
    </citation>
    <scope>NUCLEOTIDE SEQUENCE [LARGE SCALE GENOMIC DNA]</scope>
    <source>
        <strain evidence="2">PI 553951</strain>
    </source>
</reference>
<protein>
    <submittedName>
        <fullName evidence="2">Uncharacterized protein</fullName>
    </submittedName>
</protein>
<gene>
    <name evidence="2" type="ORF">M0R45_020706</name>
</gene>
<accession>A0AAW1XBF3</accession>
<keyword evidence="3" id="KW-1185">Reference proteome</keyword>